<dbReference type="InterPro" id="IPR027417">
    <property type="entry name" value="P-loop_NTPase"/>
</dbReference>
<dbReference type="Proteomes" id="UP000235786">
    <property type="component" value="Unassembled WGS sequence"/>
</dbReference>
<dbReference type="SMART" id="SM00248">
    <property type="entry name" value="ANK"/>
    <property type="match status" value="3"/>
</dbReference>
<dbReference type="PANTHER" id="PTHR10039">
    <property type="entry name" value="AMELOGENIN"/>
    <property type="match status" value="1"/>
</dbReference>
<dbReference type="PROSITE" id="PS50088">
    <property type="entry name" value="ANK_REPEAT"/>
    <property type="match status" value="1"/>
</dbReference>
<dbReference type="EMBL" id="KZ613939">
    <property type="protein sequence ID" value="PMD46092.1"/>
    <property type="molecule type" value="Genomic_DNA"/>
</dbReference>
<dbReference type="SUPFAM" id="SSF52540">
    <property type="entry name" value="P-loop containing nucleoside triphosphate hydrolases"/>
    <property type="match status" value="1"/>
</dbReference>
<dbReference type="Pfam" id="PF24883">
    <property type="entry name" value="NPHP3_N"/>
    <property type="match status" value="1"/>
</dbReference>
<dbReference type="Gene3D" id="1.25.40.20">
    <property type="entry name" value="Ankyrin repeat-containing domain"/>
    <property type="match status" value="1"/>
</dbReference>
<organism evidence="4 5">
    <name type="scientific">Hyaloscypha variabilis (strain UAMH 11265 / GT02V1 / F)</name>
    <name type="common">Meliniomyces variabilis</name>
    <dbReference type="NCBI Taxonomy" id="1149755"/>
    <lineage>
        <taxon>Eukaryota</taxon>
        <taxon>Fungi</taxon>
        <taxon>Dikarya</taxon>
        <taxon>Ascomycota</taxon>
        <taxon>Pezizomycotina</taxon>
        <taxon>Leotiomycetes</taxon>
        <taxon>Helotiales</taxon>
        <taxon>Hyaloscyphaceae</taxon>
        <taxon>Hyaloscypha</taxon>
        <taxon>Hyaloscypha variabilis</taxon>
    </lineage>
</organism>
<evidence type="ECO:0000259" key="3">
    <source>
        <dbReference type="Pfam" id="PF24883"/>
    </source>
</evidence>
<dbReference type="InterPro" id="IPR056884">
    <property type="entry name" value="NPHP3-like_N"/>
</dbReference>
<proteinExistence type="predicted"/>
<evidence type="ECO:0000256" key="2">
    <source>
        <dbReference type="PROSITE-ProRule" id="PRU00023"/>
    </source>
</evidence>
<dbReference type="Pfam" id="PF12796">
    <property type="entry name" value="Ank_2"/>
    <property type="match status" value="1"/>
</dbReference>
<dbReference type="STRING" id="1149755.A0A2J6S5Q5"/>
<reference evidence="4 5" key="1">
    <citation type="submission" date="2016-04" db="EMBL/GenBank/DDBJ databases">
        <title>A degradative enzymes factory behind the ericoid mycorrhizal symbiosis.</title>
        <authorList>
            <consortium name="DOE Joint Genome Institute"/>
            <person name="Martino E."/>
            <person name="Morin E."/>
            <person name="Grelet G."/>
            <person name="Kuo A."/>
            <person name="Kohler A."/>
            <person name="Daghino S."/>
            <person name="Barry K."/>
            <person name="Choi C."/>
            <person name="Cichocki N."/>
            <person name="Clum A."/>
            <person name="Copeland A."/>
            <person name="Hainaut M."/>
            <person name="Haridas S."/>
            <person name="Labutti K."/>
            <person name="Lindquist E."/>
            <person name="Lipzen A."/>
            <person name="Khouja H.-R."/>
            <person name="Murat C."/>
            <person name="Ohm R."/>
            <person name="Olson A."/>
            <person name="Spatafora J."/>
            <person name="Veneault-Fourrey C."/>
            <person name="Henrissat B."/>
            <person name="Grigoriev I."/>
            <person name="Martin F."/>
            <person name="Perotto S."/>
        </authorList>
    </citation>
    <scope>NUCLEOTIDE SEQUENCE [LARGE SCALE GENOMIC DNA]</scope>
    <source>
        <strain evidence="4 5">F</strain>
    </source>
</reference>
<gene>
    <name evidence="4" type="ORF">L207DRAFT_507036</name>
</gene>
<name>A0A2J6S5Q5_HYAVF</name>
<dbReference type="OrthoDB" id="195446at2759"/>
<keyword evidence="2" id="KW-0040">ANK repeat</keyword>
<sequence length="809" mass="90806">MADHWHSNESNSTAWDMKSKYWADNDIQRTSWPSLFCGICVLRNLNLDACSGDHFAGLQSLDSSQNQDRGQHKTWSCHSTRTLISKNNESLNGTGLWFLDHEKYVQWLHQSSAFLWLNGCPGAGKTVLVSTVIRDLVKTRRAGELVVYYFANGYYHGFSTAKAILCSILGQLLFREPILKSFKEVFPLLNDLVVAGNPLSSAKMLQIFTRLRHILRGHETLYLLLDGLDEEIHSPQERALVLELIDHASRHDPNHQIKCFISSRSTFFGNKVPNGALQVELDSNPLVRDDMSLYVRHSLHSLVSSYPSRELKELEKRILNYASGSFLILRLILRHGEHGAAESEAGFQNGLLNLFDSSTIGLDAIYASMLARLKDCNKEAALSMLRWVTFAARPLEIHELLALYEQTGVKIKEEDISTISAGLLISIDNQIRFTHLSVREYLESSLSDRWNELSEEANEMIAHTCLKLLSAEELLQSLALSTRKPTSTKTMTKLGFVPYAQSHWMFHYQRAERHSSYLAGLLHDTLEHAITTLRTNGDELDHYSNLSGWEYVESSQDAKLRPDDYRRHLVNSRDILNIALRTSAQFGLLKLTKLELDMGANPNAPSGSERQTPLCLAARSGHLEVVKLLLQRGANPLLASGSGLTPLAYALANGHYGIRDLLMGYVSEKSMDFNEHQPFGRAKDATQEFELAASTLPSYTSCPCLLVNYELRAMPEILDGNGRILPPITVSGDNIAEGELLISSPNLENSRSLSTIVKWYPGVEMYRVLNHVSKRGIDDVRKLLLTAGNREDDLDLVISLSKLLARSTF</sequence>
<dbReference type="InterPro" id="IPR036770">
    <property type="entry name" value="Ankyrin_rpt-contain_sf"/>
</dbReference>
<evidence type="ECO:0000256" key="1">
    <source>
        <dbReference type="ARBA" id="ARBA00022737"/>
    </source>
</evidence>
<dbReference type="Gene3D" id="3.40.50.300">
    <property type="entry name" value="P-loop containing nucleotide triphosphate hydrolases"/>
    <property type="match status" value="1"/>
</dbReference>
<dbReference type="SUPFAM" id="SSF48403">
    <property type="entry name" value="Ankyrin repeat"/>
    <property type="match status" value="1"/>
</dbReference>
<dbReference type="AlphaFoldDB" id="A0A2J6S5Q5"/>
<feature type="domain" description="Nephrocystin 3-like N-terminal" evidence="3">
    <location>
        <begin position="93"/>
        <end position="264"/>
    </location>
</feature>
<keyword evidence="5" id="KW-1185">Reference proteome</keyword>
<protein>
    <recommendedName>
        <fullName evidence="3">Nephrocystin 3-like N-terminal domain-containing protein</fullName>
    </recommendedName>
</protein>
<keyword evidence="1" id="KW-0677">Repeat</keyword>
<feature type="repeat" description="ANK" evidence="2">
    <location>
        <begin position="609"/>
        <end position="641"/>
    </location>
</feature>
<accession>A0A2J6S5Q5</accession>
<dbReference type="PROSITE" id="PS50297">
    <property type="entry name" value="ANK_REP_REGION"/>
    <property type="match status" value="1"/>
</dbReference>
<evidence type="ECO:0000313" key="5">
    <source>
        <dbReference type="Proteomes" id="UP000235786"/>
    </source>
</evidence>
<evidence type="ECO:0000313" key="4">
    <source>
        <dbReference type="EMBL" id="PMD46092.1"/>
    </source>
</evidence>
<dbReference type="InterPro" id="IPR002110">
    <property type="entry name" value="Ankyrin_rpt"/>
</dbReference>
<dbReference type="PANTHER" id="PTHR10039:SF16">
    <property type="entry name" value="GPI INOSITOL-DEACYLASE"/>
    <property type="match status" value="1"/>
</dbReference>